<dbReference type="SUPFAM" id="SSF55846">
    <property type="entry name" value="N-acetylmuramoyl-L-alanine amidase-like"/>
    <property type="match status" value="1"/>
</dbReference>
<evidence type="ECO:0000259" key="6">
    <source>
        <dbReference type="SMART" id="SM00644"/>
    </source>
</evidence>
<dbReference type="InterPro" id="IPR036505">
    <property type="entry name" value="Amidase/PGRP_sf"/>
</dbReference>
<keyword evidence="5" id="KW-0961">Cell wall biogenesis/degradation</keyword>
<gene>
    <name evidence="7" type="ORF">OMO38_05900</name>
</gene>
<dbReference type="Pfam" id="PF01510">
    <property type="entry name" value="Amidase_2"/>
    <property type="match status" value="1"/>
</dbReference>
<evidence type="ECO:0000256" key="4">
    <source>
        <dbReference type="ARBA" id="ARBA00022801"/>
    </source>
</evidence>
<dbReference type="Proteomes" id="UP001163731">
    <property type="component" value="Unassembled WGS sequence"/>
</dbReference>
<evidence type="ECO:0000256" key="2">
    <source>
        <dbReference type="ARBA" id="ARBA00007553"/>
    </source>
</evidence>
<dbReference type="EC" id="3.5.1.28" evidence="3"/>
<protein>
    <recommendedName>
        <fullName evidence="3">N-acetylmuramoyl-L-alanine amidase</fullName>
        <ecNumber evidence="3">3.5.1.28</ecNumber>
    </recommendedName>
</protein>
<proteinExistence type="inferred from homology"/>
<evidence type="ECO:0000256" key="1">
    <source>
        <dbReference type="ARBA" id="ARBA00001561"/>
    </source>
</evidence>
<evidence type="ECO:0000313" key="8">
    <source>
        <dbReference type="Proteomes" id="UP001163731"/>
    </source>
</evidence>
<dbReference type="Gene3D" id="1.10.101.10">
    <property type="entry name" value="PGBD-like superfamily/PGBD"/>
    <property type="match status" value="1"/>
</dbReference>
<dbReference type="InterPro" id="IPR036365">
    <property type="entry name" value="PGBD-like_sf"/>
</dbReference>
<accession>A0ABT3HWJ8</accession>
<evidence type="ECO:0000256" key="5">
    <source>
        <dbReference type="ARBA" id="ARBA00023316"/>
    </source>
</evidence>
<dbReference type="SUPFAM" id="SSF47090">
    <property type="entry name" value="PGBD-like"/>
    <property type="match status" value="1"/>
</dbReference>
<dbReference type="InterPro" id="IPR002477">
    <property type="entry name" value="Peptidoglycan-bd-like"/>
</dbReference>
<evidence type="ECO:0000256" key="3">
    <source>
        <dbReference type="ARBA" id="ARBA00011901"/>
    </source>
</evidence>
<dbReference type="InterPro" id="IPR036366">
    <property type="entry name" value="PGBDSf"/>
</dbReference>
<name>A0ABT3HWJ8_9FLAO</name>
<reference evidence="7" key="1">
    <citation type="submission" date="2022-10" db="EMBL/GenBank/DDBJ databases">
        <title>Chryseobacterium babae sp. nov. isolated from the gut of the beetle Oryctes rhinoceros, and Chryseobacterium kimseyorum sp. nov., isolated from a stick insect rearing cage.</title>
        <authorList>
            <person name="Shelomi M."/>
            <person name="Han C.-J."/>
            <person name="Chen W.-M."/>
            <person name="Chen H.-K."/>
            <person name="Liaw S.-J."/>
            <person name="Muhle E."/>
            <person name="Clermont D."/>
        </authorList>
    </citation>
    <scope>NUCLEOTIDE SEQUENCE</scope>
    <source>
        <strain evidence="7">09-1422</strain>
    </source>
</reference>
<dbReference type="InterPro" id="IPR051206">
    <property type="entry name" value="NAMLAA_amidase_2"/>
</dbReference>
<dbReference type="PANTHER" id="PTHR30417">
    <property type="entry name" value="N-ACETYLMURAMOYL-L-ALANINE AMIDASE AMID"/>
    <property type="match status" value="1"/>
</dbReference>
<dbReference type="RefSeq" id="WP_264749286.1">
    <property type="nucleotide sequence ID" value="NZ_JAPDHW010000003.1"/>
</dbReference>
<dbReference type="CDD" id="cd06583">
    <property type="entry name" value="PGRP"/>
    <property type="match status" value="1"/>
</dbReference>
<dbReference type="EMBL" id="JAPDHW010000003">
    <property type="protein sequence ID" value="MCW3168053.1"/>
    <property type="molecule type" value="Genomic_DNA"/>
</dbReference>
<comment type="catalytic activity">
    <reaction evidence="1">
        <text>Hydrolyzes the link between N-acetylmuramoyl residues and L-amino acid residues in certain cell-wall glycopeptides.</text>
        <dbReference type="EC" id="3.5.1.28"/>
    </reaction>
</comment>
<evidence type="ECO:0000313" key="7">
    <source>
        <dbReference type="EMBL" id="MCW3168053.1"/>
    </source>
</evidence>
<dbReference type="PANTHER" id="PTHR30417:SF1">
    <property type="entry name" value="N-ACETYLMURAMOYL-L-ALANINE AMIDASE AMID"/>
    <property type="match status" value="1"/>
</dbReference>
<sequence>MRKTLYIIGLSTLVFSCTSQKNVKKNTYRPKTTAAQPKTAVNSQNFEKNKPEVATEHGVEFFRTNIADITKNDNTISYGSIVSAKPAGYKVVKTHFPAVAQNFRQKYLILHYTVLPDDKSVEVLTQQSVSAHYLVNNLGDNEIYQLVDENKRSYHAGISAWRSDKNLNDTSIGIEIVNMGYKADASGMKVFQPFSDEQIKKVAALAKDIVTRYNIPATNVLAHSDIAPTRKQDPGPLFPWKKLYDEYQIGMWYDEMAKQNFLTLAQTDIETRYNEPSFIFVVQTALQKFGYDILPNGKWDDVTKKTVEALQYHFRPQNYSGVLDAETWAILQSLNQKYPTK</sequence>
<dbReference type="Pfam" id="PF01471">
    <property type="entry name" value="PG_binding_1"/>
    <property type="match status" value="1"/>
</dbReference>
<keyword evidence="4" id="KW-0378">Hydrolase</keyword>
<feature type="domain" description="N-acetylmuramoyl-L-alanine amidase" evidence="6">
    <location>
        <begin position="93"/>
        <end position="235"/>
    </location>
</feature>
<comment type="caution">
    <text evidence="7">The sequence shown here is derived from an EMBL/GenBank/DDBJ whole genome shotgun (WGS) entry which is preliminary data.</text>
</comment>
<dbReference type="SMART" id="SM00644">
    <property type="entry name" value="Ami_2"/>
    <property type="match status" value="1"/>
</dbReference>
<organism evidence="7 8">
    <name type="scientific">Chryseobacterium kimseyorum</name>
    <dbReference type="NCBI Taxonomy" id="2984028"/>
    <lineage>
        <taxon>Bacteria</taxon>
        <taxon>Pseudomonadati</taxon>
        <taxon>Bacteroidota</taxon>
        <taxon>Flavobacteriia</taxon>
        <taxon>Flavobacteriales</taxon>
        <taxon>Weeksellaceae</taxon>
        <taxon>Chryseobacterium group</taxon>
        <taxon>Chryseobacterium</taxon>
    </lineage>
</organism>
<comment type="similarity">
    <text evidence="2">Belongs to the N-acetylmuramoyl-L-alanine amidase 2 family.</text>
</comment>
<dbReference type="InterPro" id="IPR002502">
    <property type="entry name" value="Amidase_domain"/>
</dbReference>
<keyword evidence="8" id="KW-1185">Reference proteome</keyword>
<dbReference type="Gene3D" id="3.40.80.10">
    <property type="entry name" value="Peptidoglycan recognition protein-like"/>
    <property type="match status" value="1"/>
</dbReference>
<dbReference type="PROSITE" id="PS51257">
    <property type="entry name" value="PROKAR_LIPOPROTEIN"/>
    <property type="match status" value="1"/>
</dbReference>